<dbReference type="AlphaFoldDB" id="A0A061BGS8"/>
<dbReference type="EMBL" id="LK052958">
    <property type="protein sequence ID" value="CDR49167.1"/>
    <property type="molecule type" value="Genomic_DNA"/>
</dbReference>
<evidence type="ECO:0000313" key="2">
    <source>
        <dbReference type="EMBL" id="CDR49167.1"/>
    </source>
</evidence>
<proteinExistence type="predicted"/>
<dbReference type="OrthoDB" id="2527071at2759"/>
<name>A0A061BGS8_RHOTO</name>
<feature type="region of interest" description="Disordered" evidence="1">
    <location>
        <begin position="126"/>
        <end position="153"/>
    </location>
</feature>
<gene>
    <name evidence="2" type="ORF">RHTO0S_23e02102g</name>
</gene>
<organism evidence="2">
    <name type="scientific">Rhodotorula toruloides</name>
    <name type="common">Yeast</name>
    <name type="synonym">Rhodosporidium toruloides</name>
    <dbReference type="NCBI Taxonomy" id="5286"/>
    <lineage>
        <taxon>Eukaryota</taxon>
        <taxon>Fungi</taxon>
        <taxon>Dikarya</taxon>
        <taxon>Basidiomycota</taxon>
        <taxon>Pucciniomycotina</taxon>
        <taxon>Microbotryomycetes</taxon>
        <taxon>Sporidiobolales</taxon>
        <taxon>Sporidiobolaceae</taxon>
        <taxon>Rhodotorula</taxon>
    </lineage>
</organism>
<reference evidence="2" key="1">
    <citation type="journal article" date="2014" name="Genome Announc.">
        <title>Draft genome sequence of Rhodosporidium toruloides CECT1137, an oleaginous yeast of biotechnological interest.</title>
        <authorList>
            <person name="Morin N."/>
            <person name="Calcas X."/>
            <person name="Devillers H."/>
            <person name="Durrens P."/>
            <person name="Sherman D.J."/>
            <person name="Nicaud J.-M."/>
            <person name="Neuveglise C."/>
        </authorList>
    </citation>
    <scope>NUCLEOTIDE SEQUENCE</scope>
    <source>
        <strain evidence="2">CECT1137</strain>
    </source>
</reference>
<evidence type="ECO:0000256" key="1">
    <source>
        <dbReference type="SAM" id="MobiDB-lite"/>
    </source>
</evidence>
<accession>A0A061BGS8</accession>
<protein>
    <submittedName>
        <fullName evidence="2">RHTO0S23e02102g1_1</fullName>
    </submittedName>
</protein>
<sequence>MSEGNERLKETYARAIDAGLRADVEDKIRGKSAHVRTVGGFIIQTLQELLDLLEQDKQVPQHFLWQDVVSLEYIDLDMIAWVSYCDDPAGKTWRRILESRKPAIDVSDRRVARHCRIHLERSPKQEFQVEARSQNPSLSDDYDRLLSRYPWPQ</sequence>